<dbReference type="AlphaFoldDB" id="A0A9P8HW00"/>
<sequence length="236" mass="26888">MEEDPKTTVNVRDLTRLAHFQPVLYCDDSGSMNQDNRIQLQADLGKRITSLTTRLVPEDTGIELRFINAPNEPRMSKPSSKLVQKILQEDIQYSGPTEIGINCKAKILEEVVYKPIKEERFDRPVLVSILTDGCPGGPDGSDERQDTLKQVILECGKFLEANKYNKKVVRFQISQIGRDESSKQFISNLASDPALRDVLYCTTQHLDDAFKDLRDNEHRLEQWLLALLMEPILKAD</sequence>
<dbReference type="EMBL" id="JAIMJC010000003">
    <property type="protein sequence ID" value="KAH0528767.1"/>
    <property type="molecule type" value="Genomic_DNA"/>
</dbReference>
<dbReference type="Proteomes" id="UP000826573">
    <property type="component" value="Unassembled WGS sequence"/>
</dbReference>
<proteinExistence type="predicted"/>
<dbReference type="PANTHER" id="PTHR34706:SF3">
    <property type="entry name" value="ANKYRIN REPEAT PROTEIN (AFU_ORTHOLOGUE AFUA_7G06200)"/>
    <property type="match status" value="1"/>
</dbReference>
<name>A0A9P8HW00_9HYPO</name>
<evidence type="ECO:0000313" key="1">
    <source>
        <dbReference type="EMBL" id="KAH0528767.1"/>
    </source>
</evidence>
<evidence type="ECO:0008006" key="3">
    <source>
        <dbReference type="Google" id="ProtNLM"/>
    </source>
</evidence>
<comment type="caution">
    <text evidence="1">The sequence shown here is derived from an EMBL/GenBank/DDBJ whole genome shotgun (WGS) entry which is preliminary data.</text>
</comment>
<evidence type="ECO:0000313" key="2">
    <source>
        <dbReference type="Proteomes" id="UP000826573"/>
    </source>
</evidence>
<reference evidence="1 2" key="1">
    <citation type="submission" date="2021-08" db="EMBL/GenBank/DDBJ databases">
        <title>The highly contiguous genome resource for Trichoderma semiorbis FJ059, a fungal antagonistic to plant pathogens.</title>
        <authorList>
            <person name="Liu T."/>
        </authorList>
    </citation>
    <scope>NUCLEOTIDE SEQUENCE [LARGE SCALE GENOMIC DNA]</scope>
    <source>
        <strain evidence="1 2">FJ059</strain>
    </source>
</reference>
<keyword evidence="2" id="KW-1185">Reference proteome</keyword>
<accession>A0A9P8HW00</accession>
<organism evidence="1 2">
    <name type="scientific">Trichoderma semiorbis</name>
    <dbReference type="NCBI Taxonomy" id="1491008"/>
    <lineage>
        <taxon>Eukaryota</taxon>
        <taxon>Fungi</taxon>
        <taxon>Dikarya</taxon>
        <taxon>Ascomycota</taxon>
        <taxon>Pezizomycotina</taxon>
        <taxon>Sordariomycetes</taxon>
        <taxon>Hypocreomycetidae</taxon>
        <taxon>Hypocreales</taxon>
        <taxon>Hypocreaceae</taxon>
        <taxon>Trichoderma</taxon>
    </lineage>
</organism>
<protein>
    <recommendedName>
        <fullName evidence="3">VWFA domain-containing protein</fullName>
    </recommendedName>
</protein>
<dbReference type="PANTHER" id="PTHR34706">
    <property type="entry name" value="SLR1338 PROTEIN"/>
    <property type="match status" value="1"/>
</dbReference>
<gene>
    <name evidence="1" type="ORF">TsFJ059_003583</name>
</gene>